<evidence type="ECO:0000256" key="6">
    <source>
        <dbReference type="RuleBase" id="RU365090"/>
    </source>
</evidence>
<comment type="cofactor">
    <cofactor evidence="6">
        <name>Mg(2+)</name>
        <dbReference type="ChEBI" id="CHEBI:18420"/>
    </cofactor>
</comment>
<comment type="catalytic activity">
    <reaction evidence="5">
        <text>adenylyl-molybdopterin + molybdate = Mo-molybdopterin + AMP + H(+)</text>
        <dbReference type="Rhea" id="RHEA:35047"/>
        <dbReference type="ChEBI" id="CHEBI:15378"/>
        <dbReference type="ChEBI" id="CHEBI:36264"/>
        <dbReference type="ChEBI" id="CHEBI:62727"/>
        <dbReference type="ChEBI" id="CHEBI:71302"/>
        <dbReference type="ChEBI" id="CHEBI:456215"/>
        <dbReference type="EC" id="2.10.1.1"/>
    </reaction>
</comment>
<dbReference type="GO" id="GO:0006777">
    <property type="term" value="P:Mo-molybdopterin cofactor biosynthetic process"/>
    <property type="evidence" value="ECO:0007669"/>
    <property type="project" value="UniProtKB-UniRule"/>
</dbReference>
<dbReference type="PROSITE" id="PS01079">
    <property type="entry name" value="MOCF_BIOSYNTHESIS_2"/>
    <property type="match status" value="1"/>
</dbReference>
<reference evidence="8" key="2">
    <citation type="submission" date="2001-02" db="EMBL/GenBank/DDBJ databases">
        <authorList>
            <person name="Simon J."/>
        </authorList>
    </citation>
    <scope>NUCLEOTIDE SEQUENCE</scope>
</reference>
<dbReference type="SUPFAM" id="SSF63882">
    <property type="entry name" value="MoeA N-terminal region -like"/>
    <property type="match status" value="1"/>
</dbReference>
<evidence type="ECO:0000256" key="2">
    <source>
        <dbReference type="ARBA" id="ARBA00005046"/>
    </source>
</evidence>
<evidence type="ECO:0000256" key="1">
    <source>
        <dbReference type="ARBA" id="ARBA00002901"/>
    </source>
</evidence>
<dbReference type="InterPro" id="IPR005111">
    <property type="entry name" value="MoeA_C_domain_IV"/>
</dbReference>
<dbReference type="SMART" id="SM00852">
    <property type="entry name" value="MoCF_biosynth"/>
    <property type="match status" value="1"/>
</dbReference>
<comment type="pathway">
    <text evidence="2 6">Cofactor biosynthesis; molybdopterin biosynthesis.</text>
</comment>
<dbReference type="Pfam" id="PF03454">
    <property type="entry name" value="MoeA_C"/>
    <property type="match status" value="1"/>
</dbReference>
<proteinExistence type="inferred from homology"/>
<dbReference type="SUPFAM" id="SSF53218">
    <property type="entry name" value="Molybdenum cofactor biosynthesis proteins"/>
    <property type="match status" value="1"/>
</dbReference>
<dbReference type="Pfam" id="PF03453">
    <property type="entry name" value="MoeA_N"/>
    <property type="match status" value="1"/>
</dbReference>
<keyword evidence="6" id="KW-0500">Molybdenum</keyword>
<feature type="domain" description="MoaB/Mog" evidence="7">
    <location>
        <begin position="177"/>
        <end position="314"/>
    </location>
</feature>
<dbReference type="AlphaFoldDB" id="O34251"/>
<keyword evidence="6" id="KW-0460">Magnesium</keyword>
<dbReference type="PANTHER" id="PTHR10192">
    <property type="entry name" value="MOLYBDOPTERIN BIOSYNTHESIS PROTEIN"/>
    <property type="match status" value="1"/>
</dbReference>
<keyword evidence="6" id="KW-0808">Transferase</keyword>
<dbReference type="NCBIfam" id="TIGR00177">
    <property type="entry name" value="molyb_syn"/>
    <property type="match status" value="1"/>
</dbReference>
<accession>O34251</accession>
<dbReference type="InterPro" id="IPR036688">
    <property type="entry name" value="MoeA_C_domain_IV_sf"/>
</dbReference>
<protein>
    <recommendedName>
        <fullName evidence="6">Molybdopterin molybdenumtransferase</fullName>
        <ecNumber evidence="6">2.10.1.1</ecNumber>
    </recommendedName>
</protein>
<evidence type="ECO:0000313" key="8">
    <source>
        <dbReference type="EMBL" id="CAA04211.1"/>
    </source>
</evidence>
<dbReference type="InterPro" id="IPR008284">
    <property type="entry name" value="MoCF_biosynth_CS"/>
</dbReference>
<evidence type="ECO:0000259" key="7">
    <source>
        <dbReference type="SMART" id="SM00852"/>
    </source>
</evidence>
<dbReference type="InterPro" id="IPR036425">
    <property type="entry name" value="MoaB/Mog-like_dom_sf"/>
</dbReference>
<dbReference type="UniPathway" id="UPA00344"/>
<keyword evidence="6" id="KW-0479">Metal-binding</keyword>
<name>O34251_WOLSC</name>
<evidence type="ECO:0000256" key="5">
    <source>
        <dbReference type="ARBA" id="ARBA00047317"/>
    </source>
</evidence>
<keyword evidence="4 6" id="KW-0501">Molybdenum cofactor biosynthesis</keyword>
<dbReference type="InterPro" id="IPR038987">
    <property type="entry name" value="MoeA-like"/>
</dbReference>
<dbReference type="EC" id="2.10.1.1" evidence="6"/>
<dbReference type="SUPFAM" id="SSF63867">
    <property type="entry name" value="MoeA C-terminal domain-like"/>
    <property type="match status" value="1"/>
</dbReference>
<dbReference type="EMBL" id="AJ000662">
    <property type="protein sequence ID" value="CAA04211.1"/>
    <property type="molecule type" value="Genomic_DNA"/>
</dbReference>
<gene>
    <name evidence="8" type="primary">moeA</name>
</gene>
<dbReference type="OrthoDB" id="9804758at2"/>
<dbReference type="PANTHER" id="PTHR10192:SF5">
    <property type="entry name" value="GEPHYRIN"/>
    <property type="match status" value="1"/>
</dbReference>
<dbReference type="GO" id="GO:0046872">
    <property type="term" value="F:metal ion binding"/>
    <property type="evidence" value="ECO:0007669"/>
    <property type="project" value="UniProtKB-UniRule"/>
</dbReference>
<comment type="function">
    <text evidence="1 6">Catalyzes the insertion of molybdate into adenylated molybdopterin with the concomitant release of AMP.</text>
</comment>
<dbReference type="Gene3D" id="2.40.340.10">
    <property type="entry name" value="MoeA, C-terminal, domain IV"/>
    <property type="match status" value="1"/>
</dbReference>
<dbReference type="InterPro" id="IPR036135">
    <property type="entry name" value="MoeA_linker/N_sf"/>
</dbReference>
<dbReference type="CDD" id="cd00887">
    <property type="entry name" value="MoeA"/>
    <property type="match status" value="1"/>
</dbReference>
<dbReference type="InterPro" id="IPR005110">
    <property type="entry name" value="MoeA_linker/N"/>
</dbReference>
<dbReference type="OMA" id="NRFTIMG"/>
<dbReference type="GO" id="GO:0061599">
    <property type="term" value="F:molybdopterin molybdotransferase activity"/>
    <property type="evidence" value="ECO:0007669"/>
    <property type="project" value="UniProtKB-UniRule"/>
</dbReference>
<dbReference type="InterPro" id="IPR001453">
    <property type="entry name" value="MoaB/Mog_dom"/>
</dbReference>
<organism evidence="8">
    <name type="scientific">Wolinella succinogenes</name>
    <dbReference type="NCBI Taxonomy" id="844"/>
    <lineage>
        <taxon>Bacteria</taxon>
        <taxon>Pseudomonadati</taxon>
        <taxon>Campylobacterota</taxon>
        <taxon>Epsilonproteobacteria</taxon>
        <taxon>Campylobacterales</taxon>
        <taxon>Helicobacteraceae</taxon>
        <taxon>Wolinella</taxon>
    </lineage>
</organism>
<dbReference type="Pfam" id="PF00994">
    <property type="entry name" value="MoCF_biosynth"/>
    <property type="match status" value="1"/>
</dbReference>
<dbReference type="Gene3D" id="3.90.105.10">
    <property type="entry name" value="Molybdopterin biosynthesis moea protein, domain 2"/>
    <property type="match status" value="1"/>
</dbReference>
<evidence type="ECO:0000256" key="3">
    <source>
        <dbReference type="ARBA" id="ARBA00010763"/>
    </source>
</evidence>
<dbReference type="KEGG" id="wsu:WS0835"/>
<comment type="similarity">
    <text evidence="3 6">Belongs to the MoeA family.</text>
</comment>
<sequence length="410" mass="44762">MQPALSLRKAISIMLEHANPIHRVHYTHLFDLTGKILAQDLFCQKALPAFDNSGMDGYAVRLADLGQKTPILGTILAGESCSVGLHDGACYKVMTGAPIPLGTQAVIPFENATLKDDSTVLLPTDFKEGANIKIAGEELQVGAPLLQKGERLTHHHVALLASQGYSVLPTYAPLRIGVYSSGNELIEPWESAQSHQIYNSNASMLFSTLQNFGWRADYLGVLPDCLEGMREAIRGFDAYDVILTTGGVSQGEADFMERSLEEAGMTTLFHGIEVKPGRPTMMGILGKTTLLCLPGNPLSASINLHFLGIPMLKKMQGERRYHLEFVYAPNKERLILKGNRANMVLGRLHEGCFKATQEGKYGSGMLTPLTTSNAIIFCDKGVENLEEGALIKVIPYMTSFGEEAVDFFNI</sequence>
<dbReference type="GO" id="GO:0005829">
    <property type="term" value="C:cytosol"/>
    <property type="evidence" value="ECO:0007669"/>
    <property type="project" value="TreeGrafter"/>
</dbReference>
<evidence type="ECO:0000256" key="4">
    <source>
        <dbReference type="ARBA" id="ARBA00023150"/>
    </source>
</evidence>
<dbReference type="Gene3D" id="2.170.190.11">
    <property type="entry name" value="Molybdopterin biosynthesis moea protein, domain 3"/>
    <property type="match status" value="1"/>
</dbReference>
<dbReference type="RefSeq" id="WP_011138743.1">
    <property type="nucleotide sequence ID" value="NZ_LR134366.1"/>
</dbReference>
<dbReference type="Gene3D" id="3.40.980.10">
    <property type="entry name" value="MoaB/Mog-like domain"/>
    <property type="match status" value="1"/>
</dbReference>
<reference evidence="8" key="1">
    <citation type="journal article" date="1998" name="Eur. J. Biochem.">
        <title>Deletion and site-directed mutagenesis of the Wolinella succinogenes fumarate reductase operon.</title>
        <authorList>
            <person name="Simon J."/>
            <person name="Gross R."/>
            <person name="Ringel M."/>
            <person name="Schmidt E."/>
            <person name="Kroeger A."/>
        </authorList>
    </citation>
    <scope>NUCLEOTIDE SEQUENCE</scope>
</reference>